<dbReference type="PROSITE" id="PS50280">
    <property type="entry name" value="SET"/>
    <property type="match status" value="1"/>
</dbReference>
<dbReference type="RefSeq" id="XP_062875409.1">
    <property type="nucleotide sequence ID" value="XM_063019339.1"/>
</dbReference>
<keyword evidence="1" id="KW-0539">Nucleus</keyword>
<dbReference type="InterPro" id="IPR046341">
    <property type="entry name" value="SET_dom_sf"/>
</dbReference>
<dbReference type="GO" id="GO:0016279">
    <property type="term" value="F:protein-lysine N-methyltransferase activity"/>
    <property type="evidence" value="ECO:0007669"/>
    <property type="project" value="UniProtKB-UniRule"/>
</dbReference>
<dbReference type="InterPro" id="IPR001214">
    <property type="entry name" value="SET_dom"/>
</dbReference>
<dbReference type="Gene3D" id="3.90.1410.10">
    <property type="entry name" value="set domain protein methyltransferase, domain 1"/>
    <property type="match status" value="1"/>
</dbReference>
<dbReference type="PIRSF" id="PIRSF011771">
    <property type="entry name" value="RMS1_SET"/>
    <property type="match status" value="1"/>
</dbReference>
<dbReference type="SUPFAM" id="SSF82199">
    <property type="entry name" value="SET domain"/>
    <property type="match status" value="1"/>
</dbReference>
<dbReference type="Proteomes" id="UP001338582">
    <property type="component" value="Chromosome 1"/>
</dbReference>
<name>A0AAX4H4W6_9ASCO</name>
<proteinExistence type="inferred from homology"/>
<dbReference type="EMBL" id="CP138894">
    <property type="protein sequence ID" value="WPK23022.1"/>
    <property type="molecule type" value="Genomic_DNA"/>
</dbReference>
<dbReference type="GeneID" id="88171314"/>
<feature type="domain" description="SET" evidence="2">
    <location>
        <begin position="23"/>
        <end position="266"/>
    </location>
</feature>
<evidence type="ECO:0000259" key="2">
    <source>
        <dbReference type="PROSITE" id="PS50280"/>
    </source>
</evidence>
<gene>
    <name evidence="3" type="ORF">PUMCH_000245</name>
</gene>
<keyword evidence="4" id="KW-1185">Reference proteome</keyword>
<evidence type="ECO:0000256" key="1">
    <source>
        <dbReference type="PIRNR" id="PIRNR011771"/>
    </source>
</evidence>
<comment type="function">
    <text evidence="1">S-adenosyl-L-methionine-dependent protein-lysine N-methyltransferase that monomethylates 60S ribosomal protein L42.</text>
</comment>
<sequence length="489" mass="55689">MTFAQKTNEYYEWLLAKGAIISPKIEIADLRNIGQGRAVVAKEAIEEDEELFRLPRSLTINAENCSLIQDKASLVDALLDLGQWQALILSVLYEWKVKGADSPWFPYFNVLPVNDHGSYKYNQLLFWSDDELKLLQPSQILSRVGKESARKMYEDMKVLLERFVGDVSEEDFNSVATLIMSYSFDVSKLKQTGLEEEVDEEEDLDDPDDSEPVRDSHCLKSMVPLADTLNADTHAHNASLMYSDENLVMRSIKSIAKGEQVFNSYSNHPNSEILRRYGYVELDGSLHDFAEVRLSDLGHYFGQQTGGFERIISCLKDIEVEEDESFILDSYDCFLSGDVIFEFIFAAQLIDVIYKVDKKTAILSESPDSIRKSIQRIFKKCYQLLEARKVTDGFMTAYEAILSYRLSQYPNLNADSSQALGNETSRERQAQVVLKSEVNCLKACLERPAFLRGEEKYSVIPDQKLLNNVLKRILSENDTSHSSKKHKSG</sequence>
<dbReference type="PANTHER" id="PTHR13271">
    <property type="entry name" value="UNCHARACTERIZED PUTATIVE METHYLTRANSFERASE"/>
    <property type="match status" value="1"/>
</dbReference>
<dbReference type="InterPro" id="IPR050600">
    <property type="entry name" value="SETD3_SETD6_MTase"/>
</dbReference>
<dbReference type="EC" id="2.1.1.-" evidence="1"/>
<dbReference type="PANTHER" id="PTHR13271:SF34">
    <property type="entry name" value="N-LYSINE METHYLTRANSFERASE SETD6"/>
    <property type="match status" value="1"/>
</dbReference>
<dbReference type="InterPro" id="IPR011383">
    <property type="entry name" value="N-lys_methylase_SETD6"/>
</dbReference>
<organism evidence="3 4">
    <name type="scientific">Australozyma saopauloensis</name>
    <dbReference type="NCBI Taxonomy" id="291208"/>
    <lineage>
        <taxon>Eukaryota</taxon>
        <taxon>Fungi</taxon>
        <taxon>Dikarya</taxon>
        <taxon>Ascomycota</taxon>
        <taxon>Saccharomycotina</taxon>
        <taxon>Pichiomycetes</taxon>
        <taxon>Metschnikowiaceae</taxon>
        <taxon>Australozyma</taxon>
    </lineage>
</organism>
<dbReference type="AlphaFoldDB" id="A0AAX4H4W6"/>
<comment type="subcellular location">
    <subcellularLocation>
        <location evidence="1">Nucleus</location>
    </subcellularLocation>
</comment>
<keyword evidence="1" id="KW-0489">Methyltransferase</keyword>
<dbReference type="GO" id="GO:0032259">
    <property type="term" value="P:methylation"/>
    <property type="evidence" value="ECO:0007669"/>
    <property type="project" value="UniProtKB-KW"/>
</dbReference>
<accession>A0AAX4H4W6</accession>
<keyword evidence="1" id="KW-0949">S-adenosyl-L-methionine</keyword>
<dbReference type="KEGG" id="asau:88171314"/>
<dbReference type="FunFam" id="3.90.1410.10:FF:000007">
    <property type="entry name" value="Ribosomal lysine N-methyltransferase 4"/>
    <property type="match status" value="1"/>
</dbReference>
<reference evidence="3 4" key="1">
    <citation type="submission" date="2023-10" db="EMBL/GenBank/DDBJ databases">
        <title>Draft Genome Sequence of Candida saopaulonensis from a very Premature Infant with Sepsis.</title>
        <authorList>
            <person name="Ning Y."/>
            <person name="Dai R."/>
            <person name="Xiao M."/>
            <person name="Xu Y."/>
            <person name="Yan Q."/>
            <person name="Zhang L."/>
        </authorList>
    </citation>
    <scope>NUCLEOTIDE SEQUENCE [LARGE SCALE GENOMIC DNA]</scope>
    <source>
        <strain evidence="3 4">19XY460</strain>
    </source>
</reference>
<keyword evidence="1" id="KW-0808">Transferase</keyword>
<comment type="similarity">
    <text evidence="1">Belongs to the class V-like SAM-binding methyltransferase superfamily. Histone-lysine methyltransferase family. SETD6 subfamily.</text>
</comment>
<protein>
    <recommendedName>
        <fullName evidence="1">Ribosomal lysine N-methyltransferase 4</fullName>
        <ecNumber evidence="1">2.1.1.-</ecNumber>
    </recommendedName>
</protein>
<evidence type="ECO:0000313" key="4">
    <source>
        <dbReference type="Proteomes" id="UP001338582"/>
    </source>
</evidence>
<dbReference type="Pfam" id="PF00856">
    <property type="entry name" value="SET"/>
    <property type="match status" value="1"/>
</dbReference>
<evidence type="ECO:0000313" key="3">
    <source>
        <dbReference type="EMBL" id="WPK23022.1"/>
    </source>
</evidence>
<dbReference type="GO" id="GO:0005634">
    <property type="term" value="C:nucleus"/>
    <property type="evidence" value="ECO:0007669"/>
    <property type="project" value="UniProtKB-SubCell"/>
</dbReference>